<dbReference type="InterPro" id="IPR013693">
    <property type="entry name" value="SpoIID/LytB_N"/>
</dbReference>
<evidence type="ECO:0000313" key="2">
    <source>
        <dbReference type="EMBL" id="ATS17783.1"/>
    </source>
</evidence>
<dbReference type="Proteomes" id="UP000231057">
    <property type="component" value="Chromosome"/>
</dbReference>
<keyword evidence="3" id="KW-1185">Reference proteome</keyword>
<feature type="domain" description="Sporulation stage II protein D amidase enhancer LytB N-terminal" evidence="1">
    <location>
        <begin position="118"/>
        <end position="210"/>
    </location>
</feature>
<dbReference type="PANTHER" id="PTHR30032">
    <property type="entry name" value="N-ACETYLMURAMOYL-L-ALANINE AMIDASE-RELATED"/>
    <property type="match status" value="1"/>
</dbReference>
<dbReference type="RefSeq" id="WP_099798138.1">
    <property type="nucleotide sequence ID" value="NZ_CP018092.1"/>
</dbReference>
<dbReference type="Pfam" id="PF08486">
    <property type="entry name" value="SpoIID"/>
    <property type="match status" value="1"/>
</dbReference>
<name>A0A2D2PZZ4_PARLV</name>
<dbReference type="EMBL" id="CP018092">
    <property type="protein sequence ID" value="ATS17783.1"/>
    <property type="molecule type" value="Genomic_DNA"/>
</dbReference>
<reference evidence="2 3" key="1">
    <citation type="submission" date="2016-11" db="EMBL/GenBank/DDBJ databases">
        <title>Complete genome sequence of thermophilic cyanobacteria strain Synechococcus sp. PCC6715.</title>
        <authorList>
            <person name="Tang J."/>
            <person name="Daroch M."/>
            <person name="Liang Y."/>
            <person name="Jiang D."/>
            <person name="Shah M."/>
        </authorList>
    </citation>
    <scope>NUCLEOTIDE SEQUENCE [LARGE SCALE GENOMIC DNA]</scope>
    <source>
        <strain evidence="2 3">PCC 6715</strain>
    </source>
</reference>
<dbReference type="InterPro" id="IPR013486">
    <property type="entry name" value="SpoIID/LytB"/>
</dbReference>
<reference evidence="3" key="2">
    <citation type="journal article" date="2022" name="Front. Microbiol.">
        <title>Comparative Genomic Analysis Revealed Distinct Molecular Components and Organization of CO2-Concentrating Mechanism in Thermophilic Cyanobacteria.</title>
        <authorList>
            <person name="Tang J."/>
            <person name="Zhou H."/>
            <person name="Yao D."/>
            <person name="Riaz S."/>
            <person name="You D."/>
            <person name="Klepacz-Smolka A."/>
            <person name="Daroch M."/>
        </authorList>
    </citation>
    <scope>NUCLEOTIDE SEQUENCE [LARGE SCALE GENOMIC DNA]</scope>
    <source>
        <strain evidence="3">PCC 6715</strain>
    </source>
</reference>
<dbReference type="GO" id="GO:0030288">
    <property type="term" value="C:outer membrane-bounded periplasmic space"/>
    <property type="evidence" value="ECO:0007669"/>
    <property type="project" value="TreeGrafter"/>
</dbReference>
<dbReference type="PANTHER" id="PTHR30032:SF4">
    <property type="entry name" value="AMIDASE ENHANCER"/>
    <property type="match status" value="1"/>
</dbReference>
<dbReference type="KEGG" id="slw:BRW62_02380"/>
<proteinExistence type="predicted"/>
<protein>
    <submittedName>
        <fullName evidence="2">Sporulation protein</fullName>
    </submittedName>
</protein>
<gene>
    <name evidence="2" type="ORF">BRW62_02380</name>
</gene>
<dbReference type="InterPro" id="IPR051922">
    <property type="entry name" value="Bact_Sporulation_Assoc"/>
</dbReference>
<dbReference type="AlphaFoldDB" id="A0A2D2PZZ4"/>
<evidence type="ECO:0000259" key="1">
    <source>
        <dbReference type="Pfam" id="PF08486"/>
    </source>
</evidence>
<sequence length="389" mass="42144">MVYLVFLWRSLTRAGGLSVLMTLLLSSAAWAIELRVAILEGVRQVTISSSTPAQLRDDAGRAIAVSPQQSVAAVFTGSSVQAAGIQGRQLLLEPRDTGLVRVGDRWYRGRLQILSTSRGLLVINLVDLEDYLPSVVGKEMYPSWPQEALKAQAVASRSFALFRCDRERRRPGTLYDVGATVTHQVYPGVSSETASTLAAVAATRHQVLTYGGQVIEAVFHAASGGHTEDSEYVWQKPVPYLRGTPDFDQVSPNFQWTVRLTAAQLRQRIPGIGTIVGFRPLQTSPQGRIISMQVVGTAGSRTISGNELRRALGLRSTLLTVAPEYGNVASQAGQSVPVAFTITGRGHGHGLGMSQWGAYGMALQGYTYDQILRHYYQGVTLSDISNAGR</sequence>
<evidence type="ECO:0000313" key="3">
    <source>
        <dbReference type="Proteomes" id="UP000231057"/>
    </source>
</evidence>
<accession>A0A2D2PZZ4</accession>
<dbReference type="OrthoDB" id="9794671at2"/>
<dbReference type="GO" id="GO:0030435">
    <property type="term" value="P:sporulation resulting in formation of a cellular spore"/>
    <property type="evidence" value="ECO:0007669"/>
    <property type="project" value="InterPro"/>
</dbReference>
<dbReference type="NCBIfam" id="TIGR02669">
    <property type="entry name" value="SpoIID_LytB"/>
    <property type="match status" value="1"/>
</dbReference>
<organism evidence="2 3">
    <name type="scientific">Parathermosynechococcus lividus PCC 6715</name>
    <dbReference type="NCBI Taxonomy" id="1917166"/>
    <lineage>
        <taxon>Bacteria</taxon>
        <taxon>Bacillati</taxon>
        <taxon>Cyanobacteriota</taxon>
        <taxon>Cyanophyceae</taxon>
        <taxon>Acaryochloridales</taxon>
        <taxon>Thermosynechococcaceae</taxon>
        <taxon>Parathermosynechococcus</taxon>
    </lineage>
</organism>